<feature type="binding site" evidence="8">
    <location>
        <position position="114"/>
    </location>
    <ligand>
        <name>Mg(2+)</name>
        <dbReference type="ChEBI" id="CHEBI:18420"/>
    </ligand>
</feature>
<dbReference type="Proteomes" id="UP000825008">
    <property type="component" value="Chromosome"/>
</dbReference>
<feature type="domain" description="PIN" evidence="9">
    <location>
        <begin position="22"/>
        <end position="132"/>
    </location>
</feature>
<dbReference type="InterPro" id="IPR050556">
    <property type="entry name" value="Type_II_TA_system_RNase"/>
</dbReference>
<dbReference type="EMBL" id="CP080997">
    <property type="protein sequence ID" value="QZA10005.1"/>
    <property type="molecule type" value="Genomic_DNA"/>
</dbReference>
<gene>
    <name evidence="8" type="primary">vapC</name>
    <name evidence="10" type="ORF">K3U94_07070</name>
</gene>
<evidence type="ECO:0000256" key="8">
    <source>
        <dbReference type="HAMAP-Rule" id="MF_00265"/>
    </source>
</evidence>
<evidence type="ECO:0000256" key="6">
    <source>
        <dbReference type="ARBA" id="ARBA00022842"/>
    </source>
</evidence>
<evidence type="ECO:0000256" key="4">
    <source>
        <dbReference type="ARBA" id="ARBA00022723"/>
    </source>
</evidence>
<keyword evidence="2 8" id="KW-1277">Toxin-antitoxin system</keyword>
<dbReference type="GO" id="GO:0016787">
    <property type="term" value="F:hydrolase activity"/>
    <property type="evidence" value="ECO:0007669"/>
    <property type="project" value="UniProtKB-KW"/>
</dbReference>
<evidence type="ECO:0000256" key="7">
    <source>
        <dbReference type="ARBA" id="ARBA00038093"/>
    </source>
</evidence>
<dbReference type="HAMAP" id="MF_00265">
    <property type="entry name" value="VapC_Nob1"/>
    <property type="match status" value="1"/>
</dbReference>
<evidence type="ECO:0000256" key="1">
    <source>
        <dbReference type="ARBA" id="ARBA00001946"/>
    </source>
</evidence>
<comment type="similarity">
    <text evidence="7 8">Belongs to the PINc/VapC protein family.</text>
</comment>
<dbReference type="GO" id="GO:0000287">
    <property type="term" value="F:magnesium ion binding"/>
    <property type="evidence" value="ECO:0007669"/>
    <property type="project" value="UniProtKB-UniRule"/>
</dbReference>
<dbReference type="KEGG" id="mher:K3U94_07070"/>
<dbReference type="InterPro" id="IPR022907">
    <property type="entry name" value="VapC_family"/>
</dbReference>
<evidence type="ECO:0000259" key="9">
    <source>
        <dbReference type="Pfam" id="PF01850"/>
    </source>
</evidence>
<comment type="cofactor">
    <cofactor evidence="1 8">
        <name>Mg(2+)</name>
        <dbReference type="ChEBI" id="CHEBI:18420"/>
    </cofactor>
</comment>
<evidence type="ECO:0000256" key="5">
    <source>
        <dbReference type="ARBA" id="ARBA00022801"/>
    </source>
</evidence>
<dbReference type="PANTHER" id="PTHR33653">
    <property type="entry name" value="RIBONUCLEASE VAPC2"/>
    <property type="match status" value="1"/>
</dbReference>
<dbReference type="AlphaFoldDB" id="A0A9X7WKL2"/>
<dbReference type="InterPro" id="IPR029060">
    <property type="entry name" value="PIN-like_dom_sf"/>
</dbReference>
<dbReference type="CDD" id="cd18732">
    <property type="entry name" value="PIN_MtVapC4-C5_like"/>
    <property type="match status" value="1"/>
</dbReference>
<evidence type="ECO:0000313" key="10">
    <source>
        <dbReference type="EMBL" id="QZA10005.1"/>
    </source>
</evidence>
<dbReference type="Pfam" id="PF01850">
    <property type="entry name" value="PIN"/>
    <property type="match status" value="1"/>
</dbReference>
<dbReference type="SUPFAM" id="SSF88723">
    <property type="entry name" value="PIN domain-like"/>
    <property type="match status" value="1"/>
</dbReference>
<comment type="function">
    <text evidence="8">Toxic component of a toxin-antitoxin (TA) system. An RNase.</text>
</comment>
<keyword evidence="6 8" id="KW-0460">Magnesium</keyword>
<keyword evidence="4 8" id="KW-0479">Metal-binding</keyword>
<protein>
    <recommendedName>
        <fullName evidence="8">Ribonuclease VapC</fullName>
        <shortName evidence="8">RNase VapC</shortName>
        <ecNumber evidence="8">3.1.-.-</ecNumber>
    </recommendedName>
    <alternativeName>
        <fullName evidence="8">Toxin VapC</fullName>
    </alternativeName>
</protein>
<accession>A0A9X7WKL2</accession>
<feature type="binding site" evidence="8">
    <location>
        <position position="24"/>
    </location>
    <ligand>
        <name>Mg(2+)</name>
        <dbReference type="ChEBI" id="CHEBI:18420"/>
    </ligand>
</feature>
<evidence type="ECO:0000256" key="2">
    <source>
        <dbReference type="ARBA" id="ARBA00022649"/>
    </source>
</evidence>
<keyword evidence="8" id="KW-0800">Toxin</keyword>
<sequence>MVSSGPTSTGSSTRESEVTSGLLDTSVVIDWHDPAVIAALPGEVAISAITAAELAAGPLLATTALEAAKRQARLQEVESRLEPIPFDESAVRSYGLVVAAVAREGRKPRSRFADLLIAATAHANRLDLYSRNAQDFAGLEGLIRVVAV</sequence>
<dbReference type="GO" id="GO:0004540">
    <property type="term" value="F:RNA nuclease activity"/>
    <property type="evidence" value="ECO:0007669"/>
    <property type="project" value="InterPro"/>
</dbReference>
<keyword evidence="5 8" id="KW-0378">Hydrolase</keyword>
<dbReference type="InterPro" id="IPR002716">
    <property type="entry name" value="PIN_dom"/>
</dbReference>
<proteinExistence type="inferred from homology"/>
<organism evidence="10 11">
    <name type="scientific">Mycolicibacter heraklionensis</name>
    <dbReference type="NCBI Taxonomy" id="512402"/>
    <lineage>
        <taxon>Bacteria</taxon>
        <taxon>Bacillati</taxon>
        <taxon>Actinomycetota</taxon>
        <taxon>Actinomycetes</taxon>
        <taxon>Mycobacteriales</taxon>
        <taxon>Mycobacteriaceae</taxon>
        <taxon>Mycolicibacter</taxon>
    </lineage>
</organism>
<dbReference type="EC" id="3.1.-.-" evidence="8"/>
<reference evidence="10" key="1">
    <citation type="submission" date="2021-08" db="EMBL/GenBank/DDBJ databases">
        <title>Whole genome sequencing of non-tuberculosis mycobacteria type-strains.</title>
        <authorList>
            <person name="Igarashi Y."/>
            <person name="Osugi A."/>
            <person name="Mitarai S."/>
        </authorList>
    </citation>
    <scope>NUCLEOTIDE SEQUENCE</scope>
    <source>
        <strain evidence="10">JCM 30995</strain>
    </source>
</reference>
<evidence type="ECO:0000256" key="3">
    <source>
        <dbReference type="ARBA" id="ARBA00022722"/>
    </source>
</evidence>
<name>A0A9X7WKL2_9MYCO</name>
<dbReference type="Gene3D" id="3.40.50.1010">
    <property type="entry name" value="5'-nuclease"/>
    <property type="match status" value="1"/>
</dbReference>
<dbReference type="GO" id="GO:0090729">
    <property type="term" value="F:toxin activity"/>
    <property type="evidence" value="ECO:0007669"/>
    <property type="project" value="UniProtKB-KW"/>
</dbReference>
<keyword evidence="3 8" id="KW-0540">Nuclease</keyword>
<dbReference type="PANTHER" id="PTHR33653:SF1">
    <property type="entry name" value="RIBONUCLEASE VAPC2"/>
    <property type="match status" value="1"/>
</dbReference>
<evidence type="ECO:0000313" key="11">
    <source>
        <dbReference type="Proteomes" id="UP000825008"/>
    </source>
</evidence>